<accession>A0ABT6SP88</accession>
<gene>
    <name evidence="2" type="ORF">QIT00_02410</name>
</gene>
<keyword evidence="3" id="KW-1185">Reference proteome</keyword>
<comment type="caution">
    <text evidence="2">The sequence shown here is derived from an EMBL/GenBank/DDBJ whole genome shotgun (WGS) entry which is preliminary data.</text>
</comment>
<feature type="chain" id="PRO_5045526398" description="DUF3558 domain-containing protein" evidence="1">
    <location>
        <begin position="20"/>
        <end position="210"/>
    </location>
</feature>
<evidence type="ECO:0000313" key="2">
    <source>
        <dbReference type="EMBL" id="MDI3417424.1"/>
    </source>
</evidence>
<keyword evidence="1" id="KW-0732">Signal</keyword>
<name>A0ABT6SP88_9ACTN</name>
<sequence length="210" mass="21994">MRSLSLLLAARMLPVAALATAGWAWTSGPYAPAEDRPAVAAEPKAAAVTEAEAAYDKPPAPCGVLKSGAVEELVPGADRDGKELRLTDPERRRTCSWSALEGYDYRWLDIGYDLRDSTAAARSAYAARTGGAAESVDGLGEQAAVVMKLSEKDGQQSREAKLVARSGNAVVTVTYNGSDFQSESAPKADTIRDGAVRAARAAVEALPEPG</sequence>
<evidence type="ECO:0008006" key="4">
    <source>
        <dbReference type="Google" id="ProtNLM"/>
    </source>
</evidence>
<dbReference type="EMBL" id="JASCIS010000002">
    <property type="protein sequence ID" value="MDI3417424.1"/>
    <property type="molecule type" value="Genomic_DNA"/>
</dbReference>
<dbReference type="RefSeq" id="WP_282533344.1">
    <property type="nucleotide sequence ID" value="NZ_JASCIS010000002.1"/>
</dbReference>
<protein>
    <recommendedName>
        <fullName evidence="4">DUF3558 domain-containing protein</fullName>
    </recommendedName>
</protein>
<evidence type="ECO:0000256" key="1">
    <source>
        <dbReference type="SAM" id="SignalP"/>
    </source>
</evidence>
<organism evidence="2 3">
    <name type="scientific">Streptomyces luteolus</name>
    <dbReference type="NCBI Taxonomy" id="3043615"/>
    <lineage>
        <taxon>Bacteria</taxon>
        <taxon>Bacillati</taxon>
        <taxon>Actinomycetota</taxon>
        <taxon>Actinomycetes</taxon>
        <taxon>Kitasatosporales</taxon>
        <taxon>Streptomycetaceae</taxon>
        <taxon>Streptomyces</taxon>
    </lineage>
</organism>
<reference evidence="2 3" key="1">
    <citation type="submission" date="2023-05" db="EMBL/GenBank/DDBJ databases">
        <title>Draft genome sequence of Streptomyces sp. B-S-A12 isolated from a cave soil in Thailand.</title>
        <authorList>
            <person name="Chamroensaksri N."/>
            <person name="Muangham S."/>
        </authorList>
    </citation>
    <scope>NUCLEOTIDE SEQUENCE [LARGE SCALE GENOMIC DNA]</scope>
    <source>
        <strain evidence="2 3">B-S-A12</strain>
    </source>
</reference>
<evidence type="ECO:0000313" key="3">
    <source>
        <dbReference type="Proteomes" id="UP001237105"/>
    </source>
</evidence>
<dbReference type="Proteomes" id="UP001237105">
    <property type="component" value="Unassembled WGS sequence"/>
</dbReference>
<proteinExistence type="predicted"/>
<feature type="signal peptide" evidence="1">
    <location>
        <begin position="1"/>
        <end position="19"/>
    </location>
</feature>